<evidence type="ECO:0000313" key="2">
    <source>
        <dbReference type="EMBL" id="KAK4197165.1"/>
    </source>
</evidence>
<gene>
    <name evidence="2" type="ORF">QBC40DRAFT_334368</name>
</gene>
<feature type="region of interest" description="Disordered" evidence="1">
    <location>
        <begin position="176"/>
        <end position="264"/>
    </location>
</feature>
<feature type="compositionally biased region" description="Low complexity" evidence="1">
    <location>
        <begin position="10"/>
        <end position="25"/>
    </location>
</feature>
<comment type="caution">
    <text evidence="2">The sequence shown here is derived from an EMBL/GenBank/DDBJ whole genome shotgun (WGS) entry which is preliminary data.</text>
</comment>
<feature type="compositionally biased region" description="Polar residues" evidence="1">
    <location>
        <begin position="53"/>
        <end position="63"/>
    </location>
</feature>
<feature type="compositionally biased region" description="Basic and acidic residues" evidence="1">
    <location>
        <begin position="34"/>
        <end position="51"/>
    </location>
</feature>
<dbReference type="Proteomes" id="UP001303160">
    <property type="component" value="Unassembled WGS sequence"/>
</dbReference>
<accession>A0AAN6XD12</accession>
<dbReference type="EMBL" id="MU863969">
    <property type="protein sequence ID" value="KAK4197165.1"/>
    <property type="molecule type" value="Genomic_DNA"/>
</dbReference>
<organism evidence="2 3">
    <name type="scientific">Triangularia verruculosa</name>
    <dbReference type="NCBI Taxonomy" id="2587418"/>
    <lineage>
        <taxon>Eukaryota</taxon>
        <taxon>Fungi</taxon>
        <taxon>Dikarya</taxon>
        <taxon>Ascomycota</taxon>
        <taxon>Pezizomycotina</taxon>
        <taxon>Sordariomycetes</taxon>
        <taxon>Sordariomycetidae</taxon>
        <taxon>Sordariales</taxon>
        <taxon>Podosporaceae</taxon>
        <taxon>Triangularia</taxon>
    </lineage>
</organism>
<feature type="compositionally biased region" description="Low complexity" evidence="1">
    <location>
        <begin position="148"/>
        <end position="157"/>
    </location>
</feature>
<evidence type="ECO:0000256" key="1">
    <source>
        <dbReference type="SAM" id="MobiDB-lite"/>
    </source>
</evidence>
<feature type="compositionally biased region" description="Polar residues" evidence="1">
    <location>
        <begin position="237"/>
        <end position="246"/>
    </location>
</feature>
<dbReference type="AlphaFoldDB" id="A0AAN6XD12"/>
<keyword evidence="3" id="KW-1185">Reference proteome</keyword>
<proteinExistence type="predicted"/>
<feature type="region of interest" description="Disordered" evidence="1">
    <location>
        <begin position="390"/>
        <end position="415"/>
    </location>
</feature>
<evidence type="ECO:0000313" key="3">
    <source>
        <dbReference type="Proteomes" id="UP001303160"/>
    </source>
</evidence>
<reference evidence="2" key="1">
    <citation type="journal article" date="2023" name="Mol. Phylogenet. Evol.">
        <title>Genome-scale phylogeny and comparative genomics of the fungal order Sordariales.</title>
        <authorList>
            <person name="Hensen N."/>
            <person name="Bonometti L."/>
            <person name="Westerberg I."/>
            <person name="Brannstrom I.O."/>
            <person name="Guillou S."/>
            <person name="Cros-Aarteil S."/>
            <person name="Calhoun S."/>
            <person name="Haridas S."/>
            <person name="Kuo A."/>
            <person name="Mondo S."/>
            <person name="Pangilinan J."/>
            <person name="Riley R."/>
            <person name="LaButti K."/>
            <person name="Andreopoulos B."/>
            <person name="Lipzen A."/>
            <person name="Chen C."/>
            <person name="Yan M."/>
            <person name="Daum C."/>
            <person name="Ng V."/>
            <person name="Clum A."/>
            <person name="Steindorff A."/>
            <person name="Ohm R.A."/>
            <person name="Martin F."/>
            <person name="Silar P."/>
            <person name="Natvig D.O."/>
            <person name="Lalanne C."/>
            <person name="Gautier V."/>
            <person name="Ament-Velasquez S.L."/>
            <person name="Kruys A."/>
            <person name="Hutchinson M.I."/>
            <person name="Powell A.J."/>
            <person name="Barry K."/>
            <person name="Miller A.N."/>
            <person name="Grigoriev I.V."/>
            <person name="Debuchy R."/>
            <person name="Gladieux P."/>
            <person name="Hiltunen Thoren M."/>
            <person name="Johannesson H."/>
        </authorList>
    </citation>
    <scope>NUCLEOTIDE SEQUENCE</scope>
    <source>
        <strain evidence="2">CBS 315.58</strain>
    </source>
</reference>
<reference evidence="2" key="2">
    <citation type="submission" date="2023-05" db="EMBL/GenBank/DDBJ databases">
        <authorList>
            <consortium name="Lawrence Berkeley National Laboratory"/>
            <person name="Steindorff A."/>
            <person name="Hensen N."/>
            <person name="Bonometti L."/>
            <person name="Westerberg I."/>
            <person name="Brannstrom I.O."/>
            <person name="Guillou S."/>
            <person name="Cros-Aarteil S."/>
            <person name="Calhoun S."/>
            <person name="Haridas S."/>
            <person name="Kuo A."/>
            <person name="Mondo S."/>
            <person name="Pangilinan J."/>
            <person name="Riley R."/>
            <person name="Labutti K."/>
            <person name="Andreopoulos B."/>
            <person name="Lipzen A."/>
            <person name="Chen C."/>
            <person name="Yanf M."/>
            <person name="Daum C."/>
            <person name="Ng V."/>
            <person name="Clum A."/>
            <person name="Ohm R."/>
            <person name="Martin F."/>
            <person name="Silar P."/>
            <person name="Natvig D."/>
            <person name="Lalanne C."/>
            <person name="Gautier V."/>
            <person name="Ament-Velasquez S.L."/>
            <person name="Kruys A."/>
            <person name="Hutchinson M.I."/>
            <person name="Powell A.J."/>
            <person name="Barry K."/>
            <person name="Miller A.N."/>
            <person name="Grigoriev I.V."/>
            <person name="Debuchy R."/>
            <person name="Gladieux P."/>
            <person name="Thoren M.H."/>
            <person name="Johannesson H."/>
        </authorList>
    </citation>
    <scope>NUCLEOTIDE SEQUENCE</scope>
    <source>
        <strain evidence="2">CBS 315.58</strain>
    </source>
</reference>
<sequence length="433" mass="47222">MKSQKPTPPRNARAPSSSPTSIPAPVDNNPSSTDEPKNKQDEEERLEDVLKKWSSTPSRQSLPFLSDLHKVGRLYDDIIGSRSHRREEQFDAMDKTRSHLDNVLKTAAAADSKGKGAADNNNNNMLKKNDDKEIKAVAEVVSTPGPKQQQQLQQQQQPPTVARFFDRPSLKHLKVKATQDLPCTPAPMKKTAIFSSGNGPTAPGSKVSDVTPWRRASPPTPTPSRKPLVELTLPDTPESTTSTLGTPSALADGDPSSPLRFSKPIPLRTRLPAGKDEEKGSLPMLDLPFPSMKAVVLPEAPEEEHPHFKPMYTQSYVNGMVEAMKHAHATIAKMSQEKREVEGRLGVLEEKQGMWHALVHGQGCGCGEVRWWREVEEVLIEKRGGLGVAEKGGDGSGKGGRVEEGRFGMDGACDDDEEEDAWDVILGSSVGST</sequence>
<feature type="compositionally biased region" description="Basic and acidic residues" evidence="1">
    <location>
        <begin position="127"/>
        <end position="136"/>
    </location>
</feature>
<protein>
    <submittedName>
        <fullName evidence="2">Uncharacterized protein</fullName>
    </submittedName>
</protein>
<feature type="region of interest" description="Disordered" evidence="1">
    <location>
        <begin position="108"/>
        <end position="161"/>
    </location>
</feature>
<name>A0AAN6XD12_9PEZI</name>
<feature type="compositionally biased region" description="Low complexity" evidence="1">
    <location>
        <begin position="108"/>
        <end position="126"/>
    </location>
</feature>
<feature type="region of interest" description="Disordered" evidence="1">
    <location>
        <begin position="1"/>
        <end position="65"/>
    </location>
</feature>